<proteinExistence type="predicted"/>
<evidence type="ECO:0000313" key="2">
    <source>
        <dbReference type="Proteomes" id="UP000694388"/>
    </source>
</evidence>
<dbReference type="GO" id="GO:0005737">
    <property type="term" value="C:cytoplasm"/>
    <property type="evidence" value="ECO:0007669"/>
    <property type="project" value="TreeGrafter"/>
</dbReference>
<evidence type="ECO:0000313" key="1">
    <source>
        <dbReference type="Ensembl" id="ENSEBUP00000022413.1"/>
    </source>
</evidence>
<dbReference type="GeneTree" id="ENSGT00950000182964"/>
<protein>
    <recommendedName>
        <fullName evidence="3">Growth arrest and DNA damage-inducible protein GADD45 alpha</fullName>
    </recommendedName>
</protein>
<accession>A0A8C4R1P7</accession>
<dbReference type="Ensembl" id="ENSEBUT00000022989.1">
    <property type="protein sequence ID" value="ENSEBUP00000022413.1"/>
    <property type="gene ID" value="ENSEBUG00000013807.1"/>
</dbReference>
<dbReference type="Gene3D" id="3.30.1330.30">
    <property type="match status" value="1"/>
</dbReference>
<dbReference type="Proteomes" id="UP000694388">
    <property type="component" value="Unplaced"/>
</dbReference>
<dbReference type="PANTHER" id="PTHR10411:SF8">
    <property type="entry name" value="FI09246P"/>
    <property type="match status" value="1"/>
</dbReference>
<dbReference type="PANTHER" id="PTHR10411">
    <property type="entry name" value="GROWTH ARREST AND DNA DAMAGE-INDUCIBLE PROTEIN GADD45"/>
    <property type="match status" value="1"/>
</dbReference>
<dbReference type="GO" id="GO:0051726">
    <property type="term" value="P:regulation of cell cycle"/>
    <property type="evidence" value="ECO:0007669"/>
    <property type="project" value="InterPro"/>
</dbReference>
<dbReference type="InterPro" id="IPR024824">
    <property type="entry name" value="GADD45"/>
</dbReference>
<organism evidence="1 2">
    <name type="scientific">Eptatretus burgeri</name>
    <name type="common">Inshore hagfish</name>
    <dbReference type="NCBI Taxonomy" id="7764"/>
    <lineage>
        <taxon>Eukaryota</taxon>
        <taxon>Metazoa</taxon>
        <taxon>Chordata</taxon>
        <taxon>Craniata</taxon>
        <taxon>Vertebrata</taxon>
        <taxon>Cyclostomata</taxon>
        <taxon>Myxini</taxon>
        <taxon>Myxiniformes</taxon>
        <taxon>Myxinidae</taxon>
        <taxon>Eptatretinae</taxon>
        <taxon>Eptatretus</taxon>
    </lineage>
</organism>
<dbReference type="OMA" id="NELWAHR"/>
<keyword evidence="2" id="KW-1185">Reference proteome</keyword>
<reference evidence="1" key="2">
    <citation type="submission" date="2025-09" db="UniProtKB">
        <authorList>
            <consortium name="Ensembl"/>
        </authorList>
    </citation>
    <scope>IDENTIFICATION</scope>
</reference>
<dbReference type="GO" id="GO:0005634">
    <property type="term" value="C:nucleus"/>
    <property type="evidence" value="ECO:0007669"/>
    <property type="project" value="InterPro"/>
</dbReference>
<dbReference type="AlphaFoldDB" id="A0A8C4R1P7"/>
<evidence type="ECO:0008006" key="3">
    <source>
        <dbReference type="Google" id="ProtNLM"/>
    </source>
</evidence>
<reference evidence="1" key="1">
    <citation type="submission" date="2025-08" db="UniProtKB">
        <authorList>
            <consortium name="Ensembl"/>
        </authorList>
    </citation>
    <scope>IDENTIFICATION</scope>
</reference>
<dbReference type="InterPro" id="IPR029064">
    <property type="entry name" value="Ribosomal_eL30-like_sf"/>
</dbReference>
<sequence length="147" mass="15917">MTLEEPTKVMESVGTALEKVLMAVDSEGRLTAGVYEAAKLLNVSVDGVALCLLTAEPVELEEDLALQIHFTLLQAFCAENEIAVALLTEPARLNALLPVDTDGAPRDCHCVLISVNPPDPALDTVTDFCLRSIYTDQWVPTIVLPER</sequence>
<name>A0A8C4R1P7_EPTBU</name>